<dbReference type="SMART" id="SM00356">
    <property type="entry name" value="ZnF_C3H1"/>
    <property type="match status" value="3"/>
</dbReference>
<feature type="region of interest" description="Disordered" evidence="7">
    <location>
        <begin position="1958"/>
        <end position="2011"/>
    </location>
</feature>
<feature type="region of interest" description="Disordered" evidence="7">
    <location>
        <begin position="215"/>
        <end position="274"/>
    </location>
</feature>
<dbReference type="InterPro" id="IPR036855">
    <property type="entry name" value="Znf_CCCH_sf"/>
</dbReference>
<feature type="region of interest" description="Disordered" evidence="7">
    <location>
        <begin position="1458"/>
        <end position="1491"/>
    </location>
</feature>
<evidence type="ECO:0000313" key="10">
    <source>
        <dbReference type="EMBL" id="KAH0812486.1"/>
    </source>
</evidence>
<organism evidence="10 11">
    <name type="scientific">Tenebrio molitor</name>
    <name type="common">Yellow mealworm beetle</name>
    <dbReference type="NCBI Taxonomy" id="7067"/>
    <lineage>
        <taxon>Eukaryota</taxon>
        <taxon>Metazoa</taxon>
        <taxon>Ecdysozoa</taxon>
        <taxon>Arthropoda</taxon>
        <taxon>Hexapoda</taxon>
        <taxon>Insecta</taxon>
        <taxon>Pterygota</taxon>
        <taxon>Neoptera</taxon>
        <taxon>Endopterygota</taxon>
        <taxon>Coleoptera</taxon>
        <taxon>Polyphaga</taxon>
        <taxon>Cucujiformia</taxon>
        <taxon>Tenebrionidae</taxon>
        <taxon>Tenebrio</taxon>
    </lineage>
</organism>
<dbReference type="PANTHER" id="PTHR37686:SF1">
    <property type="entry name" value="LD36006P"/>
    <property type="match status" value="1"/>
</dbReference>
<feature type="domain" description="C3H1-type" evidence="9">
    <location>
        <begin position="1873"/>
        <end position="1907"/>
    </location>
</feature>
<comment type="similarity">
    <text evidence="1">Belongs to the unkempt family.</text>
</comment>
<dbReference type="SUPFAM" id="SSF90229">
    <property type="entry name" value="CCCH zinc finger"/>
    <property type="match status" value="1"/>
</dbReference>
<reference evidence="10" key="1">
    <citation type="journal article" date="2020" name="J Insects Food Feed">
        <title>The yellow mealworm (Tenebrio molitor) genome: a resource for the emerging insects as food and feed industry.</title>
        <authorList>
            <person name="Eriksson T."/>
            <person name="Andere A."/>
            <person name="Kelstrup H."/>
            <person name="Emery V."/>
            <person name="Picard C."/>
        </authorList>
    </citation>
    <scope>NUCLEOTIDE SEQUENCE</scope>
    <source>
        <strain evidence="10">Stoneville</strain>
        <tissue evidence="10">Whole head</tissue>
    </source>
</reference>
<dbReference type="PROSITE" id="PS50103">
    <property type="entry name" value="ZF_C3H1"/>
    <property type="match status" value="3"/>
</dbReference>
<protein>
    <recommendedName>
        <fullName evidence="9">C3H1-type domain-containing protein</fullName>
    </recommendedName>
</protein>
<evidence type="ECO:0000256" key="6">
    <source>
        <dbReference type="SAM" id="Coils"/>
    </source>
</evidence>
<evidence type="ECO:0000256" key="8">
    <source>
        <dbReference type="SAM" id="Phobius"/>
    </source>
</evidence>
<dbReference type="Gene3D" id="4.10.1000.10">
    <property type="entry name" value="Zinc finger, CCCH-type"/>
    <property type="match status" value="1"/>
</dbReference>
<dbReference type="InterPro" id="IPR057435">
    <property type="entry name" value="Lips"/>
</dbReference>
<feature type="compositionally biased region" description="Low complexity" evidence="7">
    <location>
        <begin position="1980"/>
        <end position="2006"/>
    </location>
</feature>
<dbReference type="InterPro" id="IPR057296">
    <property type="entry name" value="UNK_Znf_5"/>
</dbReference>
<gene>
    <name evidence="10" type="ORF">GEV33_010303</name>
</gene>
<keyword evidence="8" id="KW-0812">Transmembrane</keyword>
<feature type="transmembrane region" description="Helical" evidence="8">
    <location>
        <begin position="1062"/>
        <end position="1089"/>
    </location>
</feature>
<proteinExistence type="inferred from homology"/>
<evidence type="ECO:0000313" key="11">
    <source>
        <dbReference type="Proteomes" id="UP000719412"/>
    </source>
</evidence>
<dbReference type="GO" id="GO:0008270">
    <property type="term" value="F:zinc ion binding"/>
    <property type="evidence" value="ECO:0007669"/>
    <property type="project" value="UniProtKB-KW"/>
</dbReference>
<feature type="coiled-coil region" evidence="6">
    <location>
        <begin position="2219"/>
        <end position="2332"/>
    </location>
</feature>
<feature type="domain" description="C3H1-type" evidence="9">
    <location>
        <begin position="1915"/>
        <end position="1943"/>
    </location>
</feature>
<feature type="compositionally biased region" description="Basic residues" evidence="7">
    <location>
        <begin position="256"/>
        <end position="265"/>
    </location>
</feature>
<evidence type="ECO:0000256" key="2">
    <source>
        <dbReference type="ARBA" id="ARBA00022723"/>
    </source>
</evidence>
<sequence length="2364" mass="267053">MVGSVNVGETRGRQEPLKRVMVNKLRSNFGNGHPFATRKTVSTCLVEIRLSTRGRNREVKEKDTLRDPGPDSADKKNCIENSIDFIAIAIDDRKTIAETWTPKTIKIGGPVYRLGVGGGSASSVQGDLRVRVTVYYNQEIEISCISLDRLRQLNDVTFLIYNRRNRFMPRTSWYRCNKRSPRSFFIYPRFAFVTWIGAMWYNSSVVYVHHLPGSGSKTSTGHRRAESGGHHRHSSSGSGHHRSDSGQSFESEYHRERKHGHHRSKSGVNERERLDSNGSQFVTVSCITDLPFSFTVSSKLEFRSAQGLHGEGHHYTRPTSLYPLKADGLALGPDALQPEREPIRFDVNLVGAPPEVEQLVNNIKQVAEQFLYHWKTFPIILPNPVSQCDSFPTSQVSSDGSLGRCKTKYHLRDLFVAPSFDELDAVAVDGKGEPRRLTGKQLEYIRERGEFEVESLNFPGQQHRWKLSQLLQKGTEKSRHSLLNDLALALRFIFITAKGRLLSHFFSVSEAVKALLAGLLRILDLVFGVPSLQAHNLDAKIREERTKYLVAELVCRPENEESLEHLCSYIRKQLRRAATEKFEVTKECSQPPVAVPYRFLTPSGSELDLRLWERSLMRRALPTLVAILERETRGWFLHFRERLIAELRAQKMPDEDIEREVNDAVMKEYLQRVYNSILSHPDILSLGEGIAQLLVQQAQSVVLMHRAVENVQYRLSKSQEEIKNRLCNTHPVLSRIEPWLRSRLRAAEYRFSQENQWSAHEEALTLCNAKRLHQTVYFLNRDLAFMKEREPALLRELRKVKTPTRSFLWPTQIWLPTNWIVRRNFQGQSEVVPTVLSKQATSITTPRSDPSQPVFLVEKEIVRTTTTRWPLWRVFNYFHRTWCWTWNAMFFFGIVLPWCSPVGLRALLCIEPFMPDLELSQVNGTLFPRKSSLTSTLCSRLISLWRHISKSRTHFETKPDTGFIGKGFTRHLNRIWNYFFKGLFGTIILVIIFPVVCVAAISASIFVALTAAMWMPVLTLAVQVTNALIYDLDSPEQKRNRFFVLFEALVWKIGLQGCVQPLAALFVAAFVCPSISLVILAGGIARYWFRLFWDTTIFHLIIKKRGRIPASDSFVVKRIAGPGLASDYYFQISPEQALAAFEAKMEWDELSAYQTVIENTITQPQRDFSQFVEACFGSFSTQLAKNGPYKNLEKEAQDLMTVLHEKLERRRRDLQTGLSVTVKSKIKLETSELKIAIQQGALMLERFYPIHILPKLGCSEDQFWDNRALSPGDWAGLAGLLYSELFSLDILTPLDHTDTSFRLDPHPQADLSRYTEMVQCAQLGARGPDLLGNVYTPRGNIQVHSPYLEVSAFNPRSKQAATVKKCEKKAESTTTLGSIRSTTGATVWTPWKKHARPFSPDKMVIPLPVPHPAHIAVTIFNRDSDDPIPLESDTCQSILRGIEESHISLDEAGINRYKGGGDSFETSSGSDTIDSPRNGVENSNQSNRNSADGVYQWTLNNWGQRKRNNSGSVKVDLASPEDVTLDSDSTRVVFNDDLERGLAFLSPVGTAITCSPTMTCPLCKPYAPYRCFVFDQNTNVLEITKILQSARARDPRSALPLASCERALRETTAHLSDYKMPSESKPLLTAQTEKPNHYSYLKEFRVEQCPLFLQHKCTQHRPFTCFHWHFMNQRRRRPVRRRDGTFNYSADNYCTKYDETTGICPDGDDCPFLHRTAGDTERRYHLRYYKTCMCVHDTDSRGYCVKNGLHCAFAHGSHDHRPPVYDIKEIQALEAAEAEGSGSSNGPNALDKERNLMNEDPKWQGNCRGAAPHLFPKDKILEFIIYVNCLGQHSLFYARTHLIANVCNAITQGYACPQYHNSKDKRRSPRKFKYRSTPCPNVKHGEEWGEPGNCDAGDMCSYCHTRTEQQFHPEIYKSTKCNDVQQSGYCPRGVFCAFAHVEQEMGVSRDTGESGTNFADILSNALPPSSLDKSKEKSSDSSNGSSEVSESASTSSLGSNSSHSKAPGSQLAHKSLPFNRHLPLGVELNNKLLAIEKDPSLDVLEREKLKQSLRFPFGGISQPSFFGSGNDTVGSVVGNALDELSLDDPLNLSGLERDLESESPTVTNSISVGLASSGLLGSSAPVNIPGSARTGLGGFSPTSNSPLQQLHGSFLSAARFSQSEHMDFLNHSQIQLSSSASKINSYQNFFDFPAQSISPTSRNHNNFSMSPSVNSNMEMALLREELNSAKMQLSSWEDRLQQARTACDLWQQASEEATRKSQLTETKLKETVTQLNETVTQLNNLKQEYEKLQGGPHIRSITNVSELSKLSLSVLKNLHAQLRQDLEEIEKVLYRETASKCMVCEELHVPSRKVNVLTVKLLSI</sequence>
<dbReference type="Proteomes" id="UP000719412">
    <property type="component" value="Unassembled WGS sequence"/>
</dbReference>
<keyword evidence="8" id="KW-0472">Membrane</keyword>
<dbReference type="Pfam" id="PF25228">
    <property type="entry name" value="Lips"/>
    <property type="match status" value="1"/>
</dbReference>
<feature type="domain" description="C3H1-type" evidence="9">
    <location>
        <begin position="1693"/>
        <end position="1717"/>
    </location>
</feature>
<feature type="compositionally biased region" description="Polar residues" evidence="7">
    <location>
        <begin position="1464"/>
        <end position="1490"/>
    </location>
</feature>
<evidence type="ECO:0000256" key="3">
    <source>
        <dbReference type="ARBA" id="ARBA00022771"/>
    </source>
</evidence>
<keyword evidence="6" id="KW-0175">Coiled coil</keyword>
<dbReference type="Pfam" id="PF23261">
    <property type="entry name" value="zf-CCCH_11"/>
    <property type="match status" value="1"/>
</dbReference>
<feature type="transmembrane region" description="Helical" evidence="8">
    <location>
        <begin position="1013"/>
        <end position="1032"/>
    </location>
</feature>
<accession>A0A8J6HE23</accession>
<dbReference type="EMBL" id="JABDTM020026005">
    <property type="protein sequence ID" value="KAH0812486.1"/>
    <property type="molecule type" value="Genomic_DNA"/>
</dbReference>
<keyword evidence="2 5" id="KW-0479">Metal-binding</keyword>
<reference evidence="10" key="2">
    <citation type="submission" date="2021-08" db="EMBL/GenBank/DDBJ databases">
        <authorList>
            <person name="Eriksson T."/>
        </authorList>
    </citation>
    <scope>NUCLEOTIDE SEQUENCE</scope>
    <source>
        <strain evidence="10">Stoneville</strain>
        <tissue evidence="10">Whole head</tissue>
    </source>
</reference>
<dbReference type="InterPro" id="IPR000571">
    <property type="entry name" value="Znf_CCCH"/>
</dbReference>
<dbReference type="Pfam" id="PF00642">
    <property type="entry name" value="zf-CCCH"/>
    <property type="match status" value="1"/>
</dbReference>
<keyword evidence="3 5" id="KW-0863">Zinc-finger</keyword>
<evidence type="ECO:0000256" key="1">
    <source>
        <dbReference type="ARBA" id="ARBA00008808"/>
    </source>
</evidence>
<dbReference type="InterPro" id="IPR040594">
    <property type="entry name" value="UNK_Znf_1"/>
</dbReference>
<evidence type="ECO:0000256" key="5">
    <source>
        <dbReference type="PROSITE-ProRule" id="PRU00723"/>
    </source>
</evidence>
<dbReference type="Pfam" id="PF25427">
    <property type="entry name" value="zf-CCCH_UNK"/>
    <property type="match status" value="1"/>
</dbReference>
<dbReference type="PANTHER" id="PTHR37686">
    <property type="entry name" value="LD36006P"/>
    <property type="match status" value="1"/>
</dbReference>
<keyword evidence="11" id="KW-1185">Reference proteome</keyword>
<evidence type="ECO:0000259" key="9">
    <source>
        <dbReference type="PROSITE" id="PS50103"/>
    </source>
</evidence>
<evidence type="ECO:0000256" key="4">
    <source>
        <dbReference type="ARBA" id="ARBA00022833"/>
    </source>
</evidence>
<comment type="caution">
    <text evidence="10">The sequence shown here is derived from an EMBL/GenBank/DDBJ whole genome shotgun (WGS) entry which is preliminary data.</text>
</comment>
<dbReference type="Pfam" id="PF18384">
    <property type="entry name" value="zf_CCCH_5"/>
    <property type="match status" value="1"/>
</dbReference>
<feature type="zinc finger region" description="C3H1-type" evidence="5">
    <location>
        <begin position="1915"/>
        <end position="1943"/>
    </location>
</feature>
<name>A0A8J6HE23_TENMO</name>
<feature type="zinc finger region" description="C3H1-type" evidence="5">
    <location>
        <begin position="1693"/>
        <end position="1717"/>
    </location>
</feature>
<feature type="zinc finger region" description="C3H1-type" evidence="5">
    <location>
        <begin position="1873"/>
        <end position="1907"/>
    </location>
</feature>
<evidence type="ECO:0000256" key="7">
    <source>
        <dbReference type="SAM" id="MobiDB-lite"/>
    </source>
</evidence>
<keyword evidence="8" id="KW-1133">Transmembrane helix</keyword>
<feature type="transmembrane region" description="Helical" evidence="8">
    <location>
        <begin position="978"/>
        <end position="1007"/>
    </location>
</feature>
<keyword evidence="4 5" id="KW-0862">Zinc</keyword>
<feature type="transmembrane region" description="Helical" evidence="8">
    <location>
        <begin position="884"/>
        <end position="904"/>
    </location>
</feature>